<dbReference type="GO" id="GO:0032389">
    <property type="term" value="C:MutLalpha complex"/>
    <property type="evidence" value="ECO:0007669"/>
    <property type="project" value="TreeGrafter"/>
</dbReference>
<dbReference type="AlphaFoldDB" id="A0AB40B7Y1"/>
<evidence type="ECO:0000313" key="2">
    <source>
        <dbReference type="Proteomes" id="UP001515500"/>
    </source>
</evidence>
<dbReference type="GO" id="GO:0030983">
    <property type="term" value="F:mismatched DNA binding"/>
    <property type="evidence" value="ECO:0007669"/>
    <property type="project" value="InterPro"/>
</dbReference>
<dbReference type="Pfam" id="PF01119">
    <property type="entry name" value="DNA_mis_repair"/>
    <property type="match status" value="1"/>
</dbReference>
<accession>A0AB40B7Y1</accession>
<dbReference type="InterPro" id="IPR013507">
    <property type="entry name" value="DNA_mismatch_S5_2-like"/>
</dbReference>
<dbReference type="PANTHER" id="PTHR10073:SF12">
    <property type="entry name" value="DNA MISMATCH REPAIR PROTEIN MLH1"/>
    <property type="match status" value="1"/>
</dbReference>
<dbReference type="RefSeq" id="XP_039123385.1">
    <property type="nucleotide sequence ID" value="XM_039267451.1"/>
</dbReference>
<gene>
    <name evidence="3" type="primary">LOC120260006</name>
</gene>
<dbReference type="SMART" id="SM01340">
    <property type="entry name" value="DNA_mis_repair"/>
    <property type="match status" value="1"/>
</dbReference>
<name>A0AB40B7Y1_DIOCR</name>
<dbReference type="GeneID" id="120260006"/>
<dbReference type="Proteomes" id="UP001515500">
    <property type="component" value="Chromosome 5"/>
</dbReference>
<dbReference type="GO" id="GO:0006298">
    <property type="term" value="P:mismatch repair"/>
    <property type="evidence" value="ECO:0007669"/>
    <property type="project" value="InterPro"/>
</dbReference>
<dbReference type="PANTHER" id="PTHR10073">
    <property type="entry name" value="DNA MISMATCH REPAIR PROTEIN MLH, PMS, MUTL"/>
    <property type="match status" value="1"/>
</dbReference>
<sequence>MEDSSSSRFLLTAIASGLVECAELKRAIEIVYSATLPKASKPFIYVSINLSPEDVDIHIHPAKGEVSLVSLLNQDGIADRSQNTIESKLMSANTTRTFLSQEIDIYFMNVLNVS</sequence>
<dbReference type="GO" id="GO:0016887">
    <property type="term" value="F:ATP hydrolysis activity"/>
    <property type="evidence" value="ECO:0007669"/>
    <property type="project" value="InterPro"/>
</dbReference>
<feature type="domain" description="DNA mismatch repair protein S5" evidence="1">
    <location>
        <begin position="1"/>
        <end position="90"/>
    </location>
</feature>
<dbReference type="GO" id="GO:0140664">
    <property type="term" value="F:ATP-dependent DNA damage sensor activity"/>
    <property type="evidence" value="ECO:0007669"/>
    <property type="project" value="InterPro"/>
</dbReference>
<evidence type="ECO:0000259" key="1">
    <source>
        <dbReference type="SMART" id="SM01340"/>
    </source>
</evidence>
<dbReference type="InterPro" id="IPR038973">
    <property type="entry name" value="MutL/Mlh/Pms-like"/>
</dbReference>
<dbReference type="GO" id="GO:0005524">
    <property type="term" value="F:ATP binding"/>
    <property type="evidence" value="ECO:0007669"/>
    <property type="project" value="InterPro"/>
</dbReference>
<keyword evidence="2" id="KW-1185">Reference proteome</keyword>
<reference evidence="3" key="1">
    <citation type="submission" date="2025-08" db="UniProtKB">
        <authorList>
            <consortium name="RefSeq"/>
        </authorList>
    </citation>
    <scope>IDENTIFICATION</scope>
</reference>
<evidence type="ECO:0000313" key="3">
    <source>
        <dbReference type="RefSeq" id="XP_039123385.1"/>
    </source>
</evidence>
<dbReference type="Gene3D" id="3.30.230.10">
    <property type="match status" value="1"/>
</dbReference>
<dbReference type="SUPFAM" id="SSF54211">
    <property type="entry name" value="Ribosomal protein S5 domain 2-like"/>
    <property type="match status" value="1"/>
</dbReference>
<proteinExistence type="predicted"/>
<organism evidence="2 3">
    <name type="scientific">Dioscorea cayennensis subsp. rotundata</name>
    <name type="common">White Guinea yam</name>
    <name type="synonym">Dioscorea rotundata</name>
    <dbReference type="NCBI Taxonomy" id="55577"/>
    <lineage>
        <taxon>Eukaryota</taxon>
        <taxon>Viridiplantae</taxon>
        <taxon>Streptophyta</taxon>
        <taxon>Embryophyta</taxon>
        <taxon>Tracheophyta</taxon>
        <taxon>Spermatophyta</taxon>
        <taxon>Magnoliopsida</taxon>
        <taxon>Liliopsida</taxon>
        <taxon>Dioscoreales</taxon>
        <taxon>Dioscoreaceae</taxon>
        <taxon>Dioscorea</taxon>
    </lineage>
</organism>
<dbReference type="InterPro" id="IPR014721">
    <property type="entry name" value="Ribsml_uS5_D2-typ_fold_subgr"/>
</dbReference>
<dbReference type="InterPro" id="IPR020568">
    <property type="entry name" value="Ribosomal_Su5_D2-typ_SF"/>
</dbReference>
<protein>
    <submittedName>
        <fullName evidence="3">DNA mismatch repair protein MLH1-like isoform X1</fullName>
    </submittedName>
</protein>